<proteinExistence type="predicted"/>
<keyword evidence="2" id="KW-1185">Reference proteome</keyword>
<protein>
    <submittedName>
        <fullName evidence="1">Uncharacterized protein</fullName>
    </submittedName>
</protein>
<evidence type="ECO:0000313" key="1">
    <source>
        <dbReference type="EMBL" id="AWN07707.1"/>
    </source>
</evidence>
<dbReference type="KEGG" id="vg:54992503"/>
<evidence type="ECO:0000313" key="2">
    <source>
        <dbReference type="Proteomes" id="UP000247284"/>
    </source>
</evidence>
<gene>
    <name evidence="1" type="primary">36</name>
    <name evidence="1" type="ORF">PBI_HENDRIX_36</name>
</gene>
<sequence length="83" mass="9236">MTAVRTRLAHYEIADQMLRALENIEKQVAEKGGIMDPHVIGQINATRDYSLRKAAIHATLAAAHLPHDDRRPKVHVEMGSDAL</sequence>
<dbReference type="RefSeq" id="YP_009801974.1">
    <property type="nucleotide sequence ID" value="NC_047977.1"/>
</dbReference>
<organism evidence="1 2">
    <name type="scientific">Microbacterium phage Hendrix</name>
    <dbReference type="NCBI Taxonomy" id="2182341"/>
    <lineage>
        <taxon>Viruses</taxon>
        <taxon>Duplodnaviria</taxon>
        <taxon>Heunggongvirae</taxon>
        <taxon>Uroviricota</taxon>
        <taxon>Caudoviricetes</taxon>
        <taxon>Rogerhendrixvirus</taxon>
        <taxon>Rogerhendrixvirus hendrix</taxon>
    </lineage>
</organism>
<name>A0A2U8UUE8_9CAUD</name>
<reference evidence="2" key="1">
    <citation type="submission" date="2018-04" db="EMBL/GenBank/DDBJ databases">
        <authorList>
            <person name="Go L.Y."/>
            <person name="Mitchell J.A."/>
        </authorList>
    </citation>
    <scope>NUCLEOTIDE SEQUENCE [LARGE SCALE GENOMIC DNA]</scope>
</reference>
<accession>A0A2U8UUE8</accession>
<dbReference type="GeneID" id="54992503"/>
<dbReference type="Proteomes" id="UP000247284">
    <property type="component" value="Segment"/>
</dbReference>
<dbReference type="EMBL" id="MH183162">
    <property type="protein sequence ID" value="AWN07707.1"/>
    <property type="molecule type" value="Genomic_DNA"/>
</dbReference>